<gene>
    <name evidence="4" type="ORF">UU65_C0001G0006</name>
</gene>
<dbReference type="InterPro" id="IPR029044">
    <property type="entry name" value="Nucleotide-diphossugar_trans"/>
</dbReference>
<dbReference type="PANTHER" id="PTHR43179">
    <property type="entry name" value="RHAMNOSYLTRANSFERASE WBBL"/>
    <property type="match status" value="1"/>
</dbReference>
<evidence type="ECO:0000259" key="2">
    <source>
        <dbReference type="Pfam" id="PF00535"/>
    </source>
</evidence>
<dbReference type="AlphaFoldDB" id="A0A0G0YJB5"/>
<dbReference type="Pfam" id="PF02709">
    <property type="entry name" value="Glyco_transf_7C"/>
    <property type="match status" value="1"/>
</dbReference>
<dbReference type="SUPFAM" id="SSF53448">
    <property type="entry name" value="Nucleotide-diphospho-sugar transferases"/>
    <property type="match status" value="1"/>
</dbReference>
<protein>
    <submittedName>
        <fullName evidence="4">Glycosyl transferase family 2</fullName>
    </submittedName>
</protein>
<dbReference type="Gene3D" id="3.90.550.10">
    <property type="entry name" value="Spore Coat Polysaccharide Biosynthesis Protein SpsA, Chain A"/>
    <property type="match status" value="1"/>
</dbReference>
<dbReference type="Pfam" id="PF00535">
    <property type="entry name" value="Glycos_transf_2"/>
    <property type="match status" value="1"/>
</dbReference>
<evidence type="ECO:0000313" key="4">
    <source>
        <dbReference type="EMBL" id="KKS09601.1"/>
    </source>
</evidence>
<sequence>MKISIIIPHYNNVALLKKCLASLIKNTPAEYLDDVIIIDDVSKDDSVVFLETVKWIKLIVNKTNQGFAKNCNRGAKESKGDVLLFLNNDTEVLKKWLEPMLDLLKKNEVGIVGSKLIFPDGMIQHAGVVISNDHMPRHIYHHEDPAASYVNKTREFQAVTAACMAIKKDVFNAVSGFDEEYINGMEDIDLCHKVTAKGYKIFYTPESVITHHESVSPGRFKHNNKNNELYLSRWSHIKPDEQQYYKEDRRSWFYRVNKELNNKYYGYYYSQRPFYLQMPRYFYMVAQKTSSILRLFLKGELKTIIKKIFRVSGNVKS</sequence>
<dbReference type="PANTHER" id="PTHR43179:SF7">
    <property type="entry name" value="RHAMNOSYLTRANSFERASE WBBL"/>
    <property type="match status" value="1"/>
</dbReference>
<organism evidence="4 5">
    <name type="scientific">candidate division CPR2 bacterium GW2011_GWC1_41_48</name>
    <dbReference type="NCBI Taxonomy" id="1618344"/>
    <lineage>
        <taxon>Bacteria</taxon>
        <taxon>Bacteria division CPR2</taxon>
    </lineage>
</organism>
<dbReference type="EMBL" id="LCBL01000001">
    <property type="protein sequence ID" value="KKS09601.1"/>
    <property type="molecule type" value="Genomic_DNA"/>
</dbReference>
<dbReference type="Proteomes" id="UP000033869">
    <property type="component" value="Unassembled WGS sequence"/>
</dbReference>
<dbReference type="InterPro" id="IPR001173">
    <property type="entry name" value="Glyco_trans_2-like"/>
</dbReference>
<evidence type="ECO:0000256" key="1">
    <source>
        <dbReference type="ARBA" id="ARBA00022679"/>
    </source>
</evidence>
<feature type="domain" description="Galactosyltransferase C-terminal" evidence="3">
    <location>
        <begin position="149"/>
        <end position="206"/>
    </location>
</feature>
<evidence type="ECO:0000259" key="3">
    <source>
        <dbReference type="Pfam" id="PF02709"/>
    </source>
</evidence>
<feature type="domain" description="Glycosyltransferase 2-like" evidence="2">
    <location>
        <begin position="4"/>
        <end position="128"/>
    </location>
</feature>
<name>A0A0G0YJB5_UNCC2</name>
<dbReference type="CDD" id="cd04186">
    <property type="entry name" value="GT_2_like_c"/>
    <property type="match status" value="1"/>
</dbReference>
<reference evidence="4 5" key="1">
    <citation type="journal article" date="2015" name="Nature">
        <title>rRNA introns, odd ribosomes, and small enigmatic genomes across a large radiation of phyla.</title>
        <authorList>
            <person name="Brown C.T."/>
            <person name="Hug L.A."/>
            <person name="Thomas B.C."/>
            <person name="Sharon I."/>
            <person name="Castelle C.J."/>
            <person name="Singh A."/>
            <person name="Wilkins M.J."/>
            <person name="Williams K.H."/>
            <person name="Banfield J.F."/>
        </authorList>
    </citation>
    <scope>NUCLEOTIDE SEQUENCE [LARGE SCALE GENOMIC DNA]</scope>
</reference>
<dbReference type="InterPro" id="IPR027791">
    <property type="entry name" value="Galactosyl_T_C"/>
</dbReference>
<dbReference type="GO" id="GO:0016740">
    <property type="term" value="F:transferase activity"/>
    <property type="evidence" value="ECO:0007669"/>
    <property type="project" value="UniProtKB-KW"/>
</dbReference>
<evidence type="ECO:0000313" key="5">
    <source>
        <dbReference type="Proteomes" id="UP000033869"/>
    </source>
</evidence>
<keyword evidence="1 4" id="KW-0808">Transferase</keyword>
<comment type="caution">
    <text evidence="4">The sequence shown here is derived from an EMBL/GenBank/DDBJ whole genome shotgun (WGS) entry which is preliminary data.</text>
</comment>
<proteinExistence type="predicted"/>
<accession>A0A0G0YJB5</accession>